<evidence type="ECO:0000313" key="1">
    <source>
        <dbReference type="EMBL" id="KAI4296529.1"/>
    </source>
</evidence>
<evidence type="ECO:0000313" key="2">
    <source>
        <dbReference type="Proteomes" id="UP000828941"/>
    </source>
</evidence>
<sequence>MSKKKASGNTMTLKDFHGGSIPTDLRLPSAPGVTVRSSDRVGFDRSSSWGNPIGRPEHRSRPHTSPAARHYDDKAPFLTHTAQIGRNFDEDERKPLDGISAPRRTISDESVRVPSARVGVKPEYELRGSSLGRQVAPVSQSPVGAVNLYSARLTDAMHGGMNSQNLGGDREQGTVGVYPNAWAVRKEVVSTVVPEQSASPWSAPNAASKLAHASAIEKVSSGRWQSKTVHYQTDAEHVRSSEVENVSRPNVNGNNAYNRMDTVSEKEYYDVMLARHAERGLGIDDRLQGGRNELLNHEVKPRSVGYNTDGVQLFQNDGKLGESELQHSMPSEQMERPKLKLLPKTKLLENLEPSVTYNVQGHRQISDSGHVETVNEVNEHTNFVKPVSAGTESGKEVAHRPKLNLKPRSQPIEQLEGSSERGRNPLFGGARPRELVLKERGIDDVAINNYDVVEHSNKAEHNVVRVEKLPDHSAQTRHVEKAEDALLDQRTGKKYERKDKRVDAERGNVQRKNWRGDNRRNTRDTERQQVFQRQPSPETWRKSVEQPKSSDDAGQRYGKVASAVDLAQAFSRSVSDPKTNERLPSQRVLNSGRAQLPFSRLVGPTPRPSINGY</sequence>
<proteinExistence type="predicted"/>
<protein>
    <submittedName>
        <fullName evidence="1">Uncharacterized protein</fullName>
    </submittedName>
</protein>
<comment type="caution">
    <text evidence="1">The sequence shown here is derived from an EMBL/GenBank/DDBJ whole genome shotgun (WGS) entry which is preliminary data.</text>
</comment>
<reference evidence="1 2" key="1">
    <citation type="journal article" date="2022" name="DNA Res.">
        <title>Chromosomal-level genome assembly of the orchid tree Bauhinia variegata (Leguminosae; Cercidoideae) supports the allotetraploid origin hypothesis of Bauhinia.</title>
        <authorList>
            <person name="Zhong Y."/>
            <person name="Chen Y."/>
            <person name="Zheng D."/>
            <person name="Pang J."/>
            <person name="Liu Y."/>
            <person name="Luo S."/>
            <person name="Meng S."/>
            <person name="Qian L."/>
            <person name="Wei D."/>
            <person name="Dai S."/>
            <person name="Zhou R."/>
        </authorList>
    </citation>
    <scope>NUCLEOTIDE SEQUENCE [LARGE SCALE GENOMIC DNA]</scope>
    <source>
        <strain evidence="1">BV-YZ2020</strain>
    </source>
</reference>
<organism evidence="1 2">
    <name type="scientific">Bauhinia variegata</name>
    <name type="common">Purple orchid tree</name>
    <name type="synonym">Phanera variegata</name>
    <dbReference type="NCBI Taxonomy" id="167791"/>
    <lineage>
        <taxon>Eukaryota</taxon>
        <taxon>Viridiplantae</taxon>
        <taxon>Streptophyta</taxon>
        <taxon>Embryophyta</taxon>
        <taxon>Tracheophyta</taxon>
        <taxon>Spermatophyta</taxon>
        <taxon>Magnoliopsida</taxon>
        <taxon>eudicotyledons</taxon>
        <taxon>Gunneridae</taxon>
        <taxon>Pentapetalae</taxon>
        <taxon>rosids</taxon>
        <taxon>fabids</taxon>
        <taxon>Fabales</taxon>
        <taxon>Fabaceae</taxon>
        <taxon>Cercidoideae</taxon>
        <taxon>Cercideae</taxon>
        <taxon>Bauhiniinae</taxon>
        <taxon>Bauhinia</taxon>
    </lineage>
</organism>
<accession>A0ACB9KH30</accession>
<gene>
    <name evidence="1" type="ORF">L6164_036479</name>
</gene>
<dbReference type="Proteomes" id="UP000828941">
    <property type="component" value="Chromosome 14"/>
</dbReference>
<dbReference type="EMBL" id="CM039439">
    <property type="protein sequence ID" value="KAI4296529.1"/>
    <property type="molecule type" value="Genomic_DNA"/>
</dbReference>
<keyword evidence="2" id="KW-1185">Reference proteome</keyword>
<name>A0ACB9KH30_BAUVA</name>